<dbReference type="OrthoDB" id="8670884at2"/>
<keyword evidence="5" id="KW-1185">Reference proteome</keyword>
<evidence type="ECO:0000256" key="1">
    <source>
        <dbReference type="ARBA" id="ARBA00023002"/>
    </source>
</evidence>
<dbReference type="SUPFAM" id="SSF51905">
    <property type="entry name" value="FAD/NAD(P)-binding domain"/>
    <property type="match status" value="1"/>
</dbReference>
<dbReference type="Gene3D" id="3.50.50.60">
    <property type="entry name" value="FAD/NAD(P)-binding domain"/>
    <property type="match status" value="1"/>
</dbReference>
<keyword evidence="1" id="KW-0560">Oxidoreductase</keyword>
<dbReference type="EMBL" id="QHHU01000001">
    <property type="protein sequence ID" value="RSM50706.1"/>
    <property type="molecule type" value="Genomic_DNA"/>
</dbReference>
<dbReference type="PRINTS" id="PR00420">
    <property type="entry name" value="RNGMNOXGNASE"/>
</dbReference>
<dbReference type="Proteomes" id="UP000286716">
    <property type="component" value="Unassembled WGS sequence"/>
</dbReference>
<dbReference type="GO" id="GO:0008688">
    <property type="term" value="F:3-(3-hydroxyphenyl)propionate hydroxylase activity"/>
    <property type="evidence" value="ECO:0007669"/>
    <property type="project" value="TreeGrafter"/>
</dbReference>
<dbReference type="Gene3D" id="3.30.70.2450">
    <property type="match status" value="1"/>
</dbReference>
<accession>A0A428X5W2</accession>
<feature type="compositionally biased region" description="Basic residues" evidence="2">
    <location>
        <begin position="46"/>
        <end position="55"/>
    </location>
</feature>
<dbReference type="InterPro" id="IPR002938">
    <property type="entry name" value="FAD-bd"/>
</dbReference>
<dbReference type="InterPro" id="IPR050631">
    <property type="entry name" value="PheA/TfdB_FAD_monoxygenase"/>
</dbReference>
<dbReference type="AlphaFoldDB" id="A0A428X5W2"/>
<dbReference type="GO" id="GO:0071949">
    <property type="term" value="F:FAD binding"/>
    <property type="evidence" value="ECO:0007669"/>
    <property type="project" value="InterPro"/>
</dbReference>
<gene>
    <name evidence="4" type="ORF">DMA12_00640</name>
</gene>
<evidence type="ECO:0000313" key="5">
    <source>
        <dbReference type="Proteomes" id="UP000286716"/>
    </source>
</evidence>
<sequence length="599" mass="65856">MGLCGRAALSHPRPPRRPLGLPPGLRLPGDGRPAAAASLGGDSRSRALRARRQPRRIPPAGDRLPGGSLAVTDRVQVAIVGAGPVGATAANLLGTYGVTTLIIDREPDVVGYPRAIGVDDESLRTFQTIGLAGEVLRSAIQNVPLKFFDASGHCLADIRPTAQDFGWYKRNIFLQPEAEAVLRRGLRRFPHVQVMLGTELRQIRQDADGVTLSFVGEDGAREVRADYVIAADGGRSTVRGLLGIPLEGSTHPRKWVVIDCANDPLEAPYTALHCDPRRPYVCAHLPDDRRRWEFMLFPGEDAGEMLAPDRVAGLLRHHLADPGVVDVIRARVYTHHSRIAARFADGRIALAGDAAHLMPPWAGQGMNTGIRDVTNLCWKLTAIVRDQADHSLFLTYEQERRPHAKAMIDLSTTLGRILSPTRRSLAHARNWFLRAASLAPAVKRWVLEMRFKPVPRYQAGFVAPGPHLPGVGRMFVQPRVETGEGTHPRLDDVLGPWFAVIGFECDPLAKLGDAELAAVKVFRPRIVKIVESRAGERHHRQHCADQDTIVVEDVHNELRPWFQARARDVVVVRPDRYVAAMTTADELGPVVTNLAGQLY</sequence>
<dbReference type="NCBIfam" id="NF004831">
    <property type="entry name" value="PRK06183.1-5"/>
    <property type="match status" value="1"/>
</dbReference>
<dbReference type="NCBIfam" id="NF004829">
    <property type="entry name" value="PRK06183.1-3"/>
    <property type="match status" value="1"/>
</dbReference>
<dbReference type="InterPro" id="IPR036188">
    <property type="entry name" value="FAD/NAD-bd_sf"/>
</dbReference>
<protein>
    <submittedName>
        <fullName evidence="4">Bifunctional 3-(3-hydroxy-phenyl)propionate/3-hydroxycinnamic acid hydroxylase</fullName>
    </submittedName>
</protein>
<feature type="domain" description="FAD-binding" evidence="3">
    <location>
        <begin position="74"/>
        <end position="410"/>
    </location>
</feature>
<feature type="region of interest" description="Disordered" evidence="2">
    <location>
        <begin position="1"/>
        <end position="66"/>
    </location>
</feature>
<feature type="compositionally biased region" description="Low complexity" evidence="2">
    <location>
        <begin position="18"/>
        <end position="33"/>
    </location>
</feature>
<dbReference type="GO" id="GO:0019622">
    <property type="term" value="P:3-(3-hydroxy)phenylpropionate catabolic process"/>
    <property type="evidence" value="ECO:0007669"/>
    <property type="project" value="TreeGrafter"/>
</dbReference>
<organism evidence="4 5">
    <name type="scientific">Amycolatopsis balhimycina DSM 5908</name>
    <dbReference type="NCBI Taxonomy" id="1081091"/>
    <lineage>
        <taxon>Bacteria</taxon>
        <taxon>Bacillati</taxon>
        <taxon>Actinomycetota</taxon>
        <taxon>Actinomycetes</taxon>
        <taxon>Pseudonocardiales</taxon>
        <taxon>Pseudonocardiaceae</taxon>
        <taxon>Amycolatopsis</taxon>
    </lineage>
</organism>
<dbReference type="PANTHER" id="PTHR43476">
    <property type="entry name" value="3-(3-HYDROXY-PHENYL)PROPIONATE/3-HYDROXYCINNAMIC ACID HYDROXYLASE"/>
    <property type="match status" value="1"/>
</dbReference>
<evidence type="ECO:0000313" key="4">
    <source>
        <dbReference type="EMBL" id="RSM50706.1"/>
    </source>
</evidence>
<proteinExistence type="predicted"/>
<evidence type="ECO:0000259" key="3">
    <source>
        <dbReference type="Pfam" id="PF01494"/>
    </source>
</evidence>
<evidence type="ECO:0000256" key="2">
    <source>
        <dbReference type="SAM" id="MobiDB-lite"/>
    </source>
</evidence>
<name>A0A428X5W2_AMYBA</name>
<reference evidence="4 5" key="1">
    <citation type="submission" date="2018-05" db="EMBL/GenBank/DDBJ databases">
        <title>Evolution of GPA BGCs.</title>
        <authorList>
            <person name="Waglechner N."/>
            <person name="Wright G.D."/>
        </authorList>
    </citation>
    <scope>NUCLEOTIDE SEQUENCE [LARGE SCALE GENOMIC DNA]</scope>
    <source>
        <strain evidence="4 5">DSM 5908</strain>
    </source>
</reference>
<dbReference type="Pfam" id="PF01494">
    <property type="entry name" value="FAD_binding_3"/>
    <property type="match status" value="1"/>
</dbReference>
<comment type="caution">
    <text evidence="4">The sequence shown here is derived from an EMBL/GenBank/DDBJ whole genome shotgun (WGS) entry which is preliminary data.</text>
</comment>
<dbReference type="PANTHER" id="PTHR43476:SF3">
    <property type="entry name" value="FAD-BINDING MONOOXYGENASE"/>
    <property type="match status" value="1"/>
</dbReference>